<dbReference type="Proteomes" id="UP001057998">
    <property type="component" value="Chromosome 2"/>
</dbReference>
<dbReference type="PANTHER" id="PTHR11739:SF25">
    <property type="entry name" value="CITRATE SYNTHASE-RELATED PROTEIN DDB_G0287281"/>
    <property type="match status" value="1"/>
</dbReference>
<evidence type="ECO:0000256" key="4">
    <source>
        <dbReference type="ARBA" id="ARBA00022679"/>
    </source>
</evidence>
<dbReference type="GO" id="GO:0050440">
    <property type="term" value="F:2-methylcitrate synthase activity"/>
    <property type="evidence" value="ECO:0007669"/>
    <property type="project" value="UniProtKB-EC"/>
</dbReference>
<dbReference type="InterPro" id="IPR036969">
    <property type="entry name" value="Citrate_synthase_sf"/>
</dbReference>
<organism evidence="8 9">
    <name type="scientific">Photobacterium atrarenae</name>
    <dbReference type="NCBI Taxonomy" id="865757"/>
    <lineage>
        <taxon>Bacteria</taxon>
        <taxon>Pseudomonadati</taxon>
        <taxon>Pseudomonadota</taxon>
        <taxon>Gammaproteobacteria</taxon>
        <taxon>Vibrionales</taxon>
        <taxon>Vibrionaceae</taxon>
        <taxon>Photobacterium</taxon>
    </lineage>
</organism>
<keyword evidence="3" id="KW-0816">Tricarboxylic acid cycle</keyword>
<dbReference type="PIRSF" id="PIRSF001369">
    <property type="entry name" value="Citrate_synth"/>
    <property type="match status" value="1"/>
</dbReference>
<dbReference type="Pfam" id="PF00285">
    <property type="entry name" value="Citrate_synt"/>
    <property type="match status" value="1"/>
</dbReference>
<protein>
    <recommendedName>
        <fullName evidence="6">Citrate synthase</fullName>
    </recommendedName>
</protein>
<evidence type="ECO:0000256" key="2">
    <source>
        <dbReference type="ARBA" id="ARBA00010566"/>
    </source>
</evidence>
<dbReference type="NCBIfam" id="TIGR01800">
    <property type="entry name" value="cit_synth_II"/>
    <property type="match status" value="1"/>
</dbReference>
<evidence type="ECO:0000256" key="7">
    <source>
        <dbReference type="RuleBase" id="RU003406"/>
    </source>
</evidence>
<dbReference type="PROSITE" id="PS00480">
    <property type="entry name" value="CITRATE_SYNTHASE"/>
    <property type="match status" value="1"/>
</dbReference>
<evidence type="ECO:0000313" key="8">
    <source>
        <dbReference type="EMBL" id="UTV30712.1"/>
    </source>
</evidence>
<dbReference type="RefSeq" id="WP_255392078.1">
    <property type="nucleotide sequence ID" value="NZ_CP101509.1"/>
</dbReference>
<keyword evidence="4 6" id="KW-0808">Transferase</keyword>
<dbReference type="InterPro" id="IPR016142">
    <property type="entry name" value="Citrate_synth-like_lrg_a-sub"/>
</dbReference>
<keyword evidence="9" id="KW-1185">Reference proteome</keyword>
<accession>A0ABY5GN15</accession>
<evidence type="ECO:0000256" key="5">
    <source>
        <dbReference type="ARBA" id="ARBA00049288"/>
    </source>
</evidence>
<keyword evidence="8" id="KW-0012">Acyltransferase</keyword>
<gene>
    <name evidence="8" type="primary">prpC</name>
    <name evidence="8" type="ORF">NNL38_19310</name>
</gene>
<evidence type="ECO:0000256" key="6">
    <source>
        <dbReference type="PIRNR" id="PIRNR001369"/>
    </source>
</evidence>
<reference evidence="8" key="1">
    <citation type="submission" date="2022-07" db="EMBL/GenBank/DDBJ databases">
        <title>Genome sequencing of Photobacterium atrarenae GJH2-4.</title>
        <authorList>
            <person name="Park S.-J."/>
        </authorList>
    </citation>
    <scope>NUCLEOTIDE SEQUENCE</scope>
    <source>
        <strain evidence="8">GJH2-4</strain>
    </source>
</reference>
<comment type="similarity">
    <text evidence="2 6 7">Belongs to the citrate synthase family.</text>
</comment>
<dbReference type="GO" id="GO:0036440">
    <property type="term" value="F:citrate synthase activity"/>
    <property type="evidence" value="ECO:0007669"/>
    <property type="project" value="UniProtKB-EC"/>
</dbReference>
<dbReference type="PRINTS" id="PR00143">
    <property type="entry name" value="CITRTSNTHASE"/>
</dbReference>
<dbReference type="InterPro" id="IPR019810">
    <property type="entry name" value="Citrate_synthase_AS"/>
</dbReference>
<evidence type="ECO:0000256" key="3">
    <source>
        <dbReference type="ARBA" id="ARBA00022532"/>
    </source>
</evidence>
<dbReference type="PANTHER" id="PTHR11739">
    <property type="entry name" value="CITRATE SYNTHASE"/>
    <property type="match status" value="1"/>
</dbReference>
<comment type="pathway">
    <text evidence="1">Carbohydrate metabolism; tricarboxylic acid cycle; isocitrate from oxaloacetate: step 1/2.</text>
</comment>
<comment type="catalytic activity">
    <reaction evidence="5">
        <text>oxaloacetate + acetyl-CoA + H2O = citrate + CoA + H(+)</text>
        <dbReference type="Rhea" id="RHEA:16845"/>
        <dbReference type="ChEBI" id="CHEBI:15377"/>
        <dbReference type="ChEBI" id="CHEBI:15378"/>
        <dbReference type="ChEBI" id="CHEBI:16452"/>
        <dbReference type="ChEBI" id="CHEBI:16947"/>
        <dbReference type="ChEBI" id="CHEBI:57287"/>
        <dbReference type="ChEBI" id="CHEBI:57288"/>
        <dbReference type="EC" id="2.3.3.16"/>
    </reaction>
</comment>
<dbReference type="InterPro" id="IPR002020">
    <property type="entry name" value="Citrate_synthase"/>
</dbReference>
<dbReference type="InterPro" id="IPR011278">
    <property type="entry name" value="2-MeCitrate/Citrate_synth_II"/>
</dbReference>
<sequence length="386" mass="42454">MTALAVADKGKDNKQLGGAGLRGQSAGTTALCTVGQSGTGLTYRGYDITDLAHHAEFEEVAHLLLKGKLPTQAELDGYKQVLKQARGLPPALCRVLEEIPADAHPMDVMRTGCSMLGNLDQELDFSEQESKTDTLLAMLPAIICYWYRYSHDGVRIDTASSDQDSIGGYFLEMLTGKAPSELHKQVMHCSLVLYAEHEFNASTFTARVCASTLSDLHSCITAAIGSLRGPLHGGANEAAMAMIEQWQTPDEAEAGIMDMLAKKEKIMGFGHAIYRESDPRNALIKAWSEKLAADVGDTHLYAVSERVEQVMKREKNLFCNADFFHASAYHFMGIPTKLFTPIFVMSRVTGWAAHVYEQRANNRIIRPSADYVGPEPQAWLPIEARK</sequence>
<dbReference type="CDD" id="cd06108">
    <property type="entry name" value="Ec2MCS_like"/>
    <property type="match status" value="1"/>
</dbReference>
<dbReference type="EMBL" id="CP101509">
    <property type="protein sequence ID" value="UTV30712.1"/>
    <property type="molecule type" value="Genomic_DNA"/>
</dbReference>
<name>A0ABY5GN15_9GAMM</name>
<dbReference type="SUPFAM" id="SSF48256">
    <property type="entry name" value="Citrate synthase"/>
    <property type="match status" value="1"/>
</dbReference>
<dbReference type="Gene3D" id="1.10.230.10">
    <property type="entry name" value="Cytochrome P450-Terp, domain 2"/>
    <property type="match status" value="1"/>
</dbReference>
<evidence type="ECO:0000256" key="1">
    <source>
        <dbReference type="ARBA" id="ARBA00004751"/>
    </source>
</evidence>
<dbReference type="InterPro" id="IPR024176">
    <property type="entry name" value="Citrate_synthase_bac-typ"/>
</dbReference>
<dbReference type="InterPro" id="IPR016143">
    <property type="entry name" value="Citrate_synth-like_sm_a-sub"/>
</dbReference>
<proteinExistence type="inferred from homology"/>
<evidence type="ECO:0000313" key="9">
    <source>
        <dbReference type="Proteomes" id="UP001057998"/>
    </source>
</evidence>
<dbReference type="Gene3D" id="1.10.580.10">
    <property type="entry name" value="Citrate Synthase, domain 1"/>
    <property type="match status" value="1"/>
</dbReference>
<dbReference type="NCBIfam" id="NF009006">
    <property type="entry name" value="PRK12351.1"/>
    <property type="match status" value="1"/>
</dbReference>